<evidence type="ECO:0000256" key="1">
    <source>
        <dbReference type="SAM" id="MobiDB-lite"/>
    </source>
</evidence>
<feature type="region of interest" description="Disordered" evidence="1">
    <location>
        <begin position="1"/>
        <end position="34"/>
    </location>
</feature>
<accession>A0ABN2TL85</accession>
<gene>
    <name evidence="2" type="ORF">GCM10009755_26380</name>
</gene>
<dbReference type="RefSeq" id="WP_344310411.1">
    <property type="nucleotide sequence ID" value="NZ_BAAANO010000029.1"/>
</dbReference>
<sequence length="267" mass="29092">MKGFTLYFGPDENSLRPNPNPARKRGAPTGPVDAFEAGRVGVAAPGIASEEWPRSSKTGLPMMHVLTLRLPEHFRRKGADLPGIAFFAGQGQFAEGFERTEGDPFLAQLDASRVHPRFTLLTDIIDGEWGLMWLTEDELSGLTEPPEDVRRTGEHVDTSEGVNAWDSQPAEEKVWLVANGDPNVGTAPTEDDDESDYVDPFDENYGLRDWAEPISGTCHLGGTVFPVQALPDGLTGYVLELEELEHVNLGGGNAQIDLESGAFDWAC</sequence>
<protein>
    <recommendedName>
        <fullName evidence="4">DUF1963 domain-containing protein</fullName>
    </recommendedName>
</protein>
<evidence type="ECO:0008006" key="4">
    <source>
        <dbReference type="Google" id="ProtNLM"/>
    </source>
</evidence>
<comment type="caution">
    <text evidence="2">The sequence shown here is derived from an EMBL/GenBank/DDBJ whole genome shotgun (WGS) entry which is preliminary data.</text>
</comment>
<proteinExistence type="predicted"/>
<dbReference type="EMBL" id="BAAANO010000029">
    <property type="protein sequence ID" value="GAA2013419.1"/>
    <property type="molecule type" value="Genomic_DNA"/>
</dbReference>
<reference evidence="2 3" key="1">
    <citation type="journal article" date="2019" name="Int. J. Syst. Evol. Microbiol.">
        <title>The Global Catalogue of Microorganisms (GCM) 10K type strain sequencing project: providing services to taxonomists for standard genome sequencing and annotation.</title>
        <authorList>
            <consortium name="The Broad Institute Genomics Platform"/>
            <consortium name="The Broad Institute Genome Sequencing Center for Infectious Disease"/>
            <person name="Wu L."/>
            <person name="Ma J."/>
        </authorList>
    </citation>
    <scope>NUCLEOTIDE SEQUENCE [LARGE SCALE GENOMIC DNA]</scope>
    <source>
        <strain evidence="2 3">JCM 14546</strain>
    </source>
</reference>
<name>A0ABN2TL85_9MICO</name>
<dbReference type="Proteomes" id="UP001500755">
    <property type="component" value="Unassembled WGS sequence"/>
</dbReference>
<feature type="region of interest" description="Disordered" evidence="1">
    <location>
        <begin position="142"/>
        <end position="161"/>
    </location>
</feature>
<evidence type="ECO:0000313" key="2">
    <source>
        <dbReference type="EMBL" id="GAA2013419.1"/>
    </source>
</evidence>
<organism evidence="2 3">
    <name type="scientific">Brevibacterium samyangense</name>
    <dbReference type="NCBI Taxonomy" id="366888"/>
    <lineage>
        <taxon>Bacteria</taxon>
        <taxon>Bacillati</taxon>
        <taxon>Actinomycetota</taxon>
        <taxon>Actinomycetes</taxon>
        <taxon>Micrococcales</taxon>
        <taxon>Brevibacteriaceae</taxon>
        <taxon>Brevibacterium</taxon>
    </lineage>
</organism>
<keyword evidence="3" id="KW-1185">Reference proteome</keyword>
<evidence type="ECO:0000313" key="3">
    <source>
        <dbReference type="Proteomes" id="UP001500755"/>
    </source>
</evidence>
<feature type="compositionally biased region" description="Basic and acidic residues" evidence="1">
    <location>
        <begin position="147"/>
        <end position="158"/>
    </location>
</feature>